<dbReference type="Gene3D" id="3.90.550.10">
    <property type="entry name" value="Spore Coat Polysaccharide Biosynthesis Protein SpsA, Chain A"/>
    <property type="match status" value="1"/>
</dbReference>
<accession>A0A3E1K6G2</accession>
<dbReference type="AlphaFoldDB" id="A0A3E1K6G2"/>
<gene>
    <name evidence="1" type="ORF">DZC52_12895</name>
</gene>
<organism evidence="1 2">
    <name type="scientific">Wenzhouxiangella sediminis</name>
    <dbReference type="NCBI Taxonomy" id="1792836"/>
    <lineage>
        <taxon>Bacteria</taxon>
        <taxon>Pseudomonadati</taxon>
        <taxon>Pseudomonadota</taxon>
        <taxon>Gammaproteobacteria</taxon>
        <taxon>Chromatiales</taxon>
        <taxon>Wenzhouxiangellaceae</taxon>
        <taxon>Wenzhouxiangella</taxon>
    </lineage>
</organism>
<dbReference type="RefSeq" id="WP_116651576.1">
    <property type="nucleotide sequence ID" value="NZ_QUZK01000046.1"/>
</dbReference>
<reference evidence="1 2" key="1">
    <citation type="submission" date="2018-08" db="EMBL/GenBank/DDBJ databases">
        <title>Wenzhouxiangella salilacus sp. nov., a novel bacterium isolated from a saline lake in Xinjiang Province, China.</title>
        <authorList>
            <person name="Han S."/>
        </authorList>
    </citation>
    <scope>NUCLEOTIDE SEQUENCE [LARGE SCALE GENOMIC DNA]</scope>
    <source>
        <strain evidence="1 2">XDB06</strain>
    </source>
</reference>
<keyword evidence="2" id="KW-1185">Reference proteome</keyword>
<evidence type="ECO:0000313" key="1">
    <source>
        <dbReference type="EMBL" id="RFF29550.1"/>
    </source>
</evidence>
<dbReference type="EMBL" id="QUZK01000046">
    <property type="protein sequence ID" value="RFF29550.1"/>
    <property type="molecule type" value="Genomic_DNA"/>
</dbReference>
<evidence type="ECO:0000313" key="2">
    <source>
        <dbReference type="Proteomes" id="UP000260351"/>
    </source>
</evidence>
<name>A0A3E1K6G2_9GAMM</name>
<comment type="caution">
    <text evidence="1">The sequence shown here is derived from an EMBL/GenBank/DDBJ whole genome shotgun (WGS) entry which is preliminary data.</text>
</comment>
<protein>
    <submittedName>
        <fullName evidence="1">Glycosyltransferase family 2 protein</fullName>
    </submittedName>
</protein>
<dbReference type="Proteomes" id="UP000260351">
    <property type="component" value="Unassembled WGS sequence"/>
</dbReference>
<keyword evidence="1" id="KW-0808">Transferase</keyword>
<dbReference type="CDD" id="cd00761">
    <property type="entry name" value="Glyco_tranf_GTA_type"/>
    <property type="match status" value="1"/>
</dbReference>
<dbReference type="SUPFAM" id="SSF53448">
    <property type="entry name" value="Nucleotide-diphospho-sugar transferases"/>
    <property type="match status" value="1"/>
</dbReference>
<sequence length="311" mass="35085">MSERIASAGGLGYKLRLGAIWLAASGLLPARWFQEPPPAKSERAARTGRLHVEIVSHCWRYAHLLAYQLSSLVNHPPGEVAVTMTVFHSPEDAETARLLEYFGAMELPNVEWNWQVRDKTQLFRRSIGRNEAALASRADWIWFTDCDVIFHADCLDGLGRSLQGSREALVYPDHEFCSPVYEPGDPVLEAARDPGLVEIDTASFVWQQRSRATGPLQITHGDVARACGYCKDIPVYQQPTDRWAKAQEDRAFRWLLGTTGEPVAIPSVYRIRHQAKGRYRKQGVHSRLRTRVRQAQLRVRERGNGQDNGGS</sequence>
<dbReference type="InterPro" id="IPR029044">
    <property type="entry name" value="Nucleotide-diphossugar_trans"/>
</dbReference>
<dbReference type="OrthoDB" id="5757975at2"/>
<dbReference type="GO" id="GO:0016740">
    <property type="term" value="F:transferase activity"/>
    <property type="evidence" value="ECO:0007669"/>
    <property type="project" value="UniProtKB-KW"/>
</dbReference>
<proteinExistence type="predicted"/>